<proteinExistence type="predicted"/>
<dbReference type="SUPFAM" id="SSF51735">
    <property type="entry name" value="NAD(P)-binding Rossmann-fold domains"/>
    <property type="match status" value="1"/>
</dbReference>
<name>A0A090Q784_NONUL</name>
<dbReference type="AlphaFoldDB" id="A0A090Q784"/>
<accession>A0A090Q784</accession>
<evidence type="ECO:0000313" key="2">
    <source>
        <dbReference type="Proteomes" id="UP000029226"/>
    </source>
</evidence>
<dbReference type="Proteomes" id="UP000029226">
    <property type="component" value="Unassembled WGS sequence"/>
</dbReference>
<protein>
    <submittedName>
        <fullName evidence="1">Uncharacterized protein</fullName>
    </submittedName>
</protein>
<sequence length="62" mass="7036">MKYTAVIIGATGLTGSRLVNLLFDNAQYERVITLSRSVLNSTTANMNHISWTYLIRLFILIF</sequence>
<dbReference type="InterPro" id="IPR036291">
    <property type="entry name" value="NAD(P)-bd_dom_sf"/>
</dbReference>
<evidence type="ECO:0000313" key="1">
    <source>
        <dbReference type="EMBL" id="GAK98939.1"/>
    </source>
</evidence>
<organism evidence="1 2">
    <name type="scientific">Nonlabens ulvanivorans</name>
    <name type="common">Persicivirga ulvanivorans</name>
    <dbReference type="NCBI Taxonomy" id="906888"/>
    <lineage>
        <taxon>Bacteria</taxon>
        <taxon>Pseudomonadati</taxon>
        <taxon>Bacteroidota</taxon>
        <taxon>Flavobacteriia</taxon>
        <taxon>Flavobacteriales</taxon>
        <taxon>Flavobacteriaceae</taxon>
        <taxon>Nonlabens</taxon>
    </lineage>
</organism>
<gene>
    <name evidence="1" type="ORF">JCM19314_2970</name>
</gene>
<dbReference type="Gene3D" id="3.40.50.720">
    <property type="entry name" value="NAD(P)-binding Rossmann-like Domain"/>
    <property type="match status" value="1"/>
</dbReference>
<dbReference type="EMBL" id="BBMM01000001">
    <property type="protein sequence ID" value="GAK98939.1"/>
    <property type="molecule type" value="Genomic_DNA"/>
</dbReference>
<comment type="caution">
    <text evidence="1">The sequence shown here is derived from an EMBL/GenBank/DDBJ whole genome shotgun (WGS) entry which is preliminary data.</text>
</comment>
<reference evidence="1 2" key="1">
    <citation type="journal article" date="2014" name="Genome Announc.">
        <title>Draft Genome Sequences of Marine Flavobacterium Nonlabens Strains NR17, NR24, NR27, NR32, NR33, and Ara13.</title>
        <authorList>
            <person name="Nakanishi M."/>
            <person name="Meirelles P."/>
            <person name="Suzuki R."/>
            <person name="Takatani N."/>
            <person name="Mino S."/>
            <person name="Suda W."/>
            <person name="Oshima K."/>
            <person name="Hattori M."/>
            <person name="Ohkuma M."/>
            <person name="Hosokawa M."/>
            <person name="Miyashita K."/>
            <person name="Thompson F.L."/>
            <person name="Niwa A."/>
            <person name="Sawabe T."/>
            <person name="Sawabe T."/>
        </authorList>
    </citation>
    <scope>NUCLEOTIDE SEQUENCE [LARGE SCALE GENOMIC DNA]</scope>
    <source>
        <strain evidence="2">JCM19314</strain>
    </source>
</reference>